<sequence>MFYFKTKRQSFIVVLDVKMDQTLRCVLGFFLLNLIPHGLAQEIIPKAELRADSTSIPAGGAVTLTCDVNPPSPGWTYILFRGDHSGTQDDGKNFNGRISVSKGGVYWCRGERGEPVYDTEYSDSVTINIILSNRAVVTLQPHWTEIHSGEKITLRCEIEGGDDSEWEYEWETTSSDRSVRQSESFEITATSYSEGEYKCKGKHKTEVLSSTQWSTPITLTVSEQKPKPELKADVTDIPVGGYVTLTCDVSSSSGWQYYFWYRADKSSNPSSINEFSSAGQKRVSKEGLYWCRGARGNPVYYTEYSNTIQLKENTVANKAVVTLHPNWSEIYYKESITLRCEIKDGDDAEWEYEWKTSNSFKPPKEKEYSIGPADTSHSGNYSCKGRKKSDQSPTGWSDPITLTVLSSSPQPVLTVSPLWLSPGDSVTLNCEVKHPSAGWRFYWYEAIPKLSDNSYNSYSYQLLPGSRNGTEKYSFIVHGQTHTTGYVCRAGRGEINTPYSEPKFVWSGDLPSSASLTVSPERVQHFTSDSVSLECKGNSTQWRVKFQRDSFLADCSLRDTMTGSTCTIEENRLRNNVYWCESGSGEFSNAVNITKQKYDIILVSPVHPVTEGSSVSLSCRLRSPDIVSNVFFYQNNKLIQNDTRKELNISAVSKSDEGFYKCQTSGRESSQSWMSVTVVAVSRLGNPSYPVILVIVGLICGVVLIILLLLLYRCRQSKDSCLISRSIQSESTNQDSATNPAAQHHEYSSPLQGDACHYESIKGPEDTAHDANHSQSQDVTYSLIELRNIGKKGKKPEPDSTIYSDVRLETEGRLQCCFKLMLKCIMVHTGGDNGSACSSVIILNISTGCQKRQNLSNVS</sequence>
<evidence type="ECO:0000313" key="6">
    <source>
        <dbReference type="Ensembl" id="ENSLBEP00000021323.1"/>
    </source>
</evidence>
<feature type="region of interest" description="Disordered" evidence="3">
    <location>
        <begin position="360"/>
        <end position="395"/>
    </location>
</feature>
<keyword evidence="4" id="KW-1133">Transmembrane helix</keyword>
<protein>
    <recommendedName>
        <fullName evidence="5">Ig-like domain-containing protein</fullName>
    </recommendedName>
</protein>
<dbReference type="STRING" id="56723.ENSLBEP00000021323"/>
<organism evidence="6 7">
    <name type="scientific">Labrus bergylta</name>
    <name type="common">ballan wrasse</name>
    <dbReference type="NCBI Taxonomy" id="56723"/>
    <lineage>
        <taxon>Eukaryota</taxon>
        <taxon>Metazoa</taxon>
        <taxon>Chordata</taxon>
        <taxon>Craniata</taxon>
        <taxon>Vertebrata</taxon>
        <taxon>Euteleostomi</taxon>
        <taxon>Actinopterygii</taxon>
        <taxon>Neopterygii</taxon>
        <taxon>Teleostei</taxon>
        <taxon>Neoteleostei</taxon>
        <taxon>Acanthomorphata</taxon>
        <taxon>Eupercaria</taxon>
        <taxon>Labriformes</taxon>
        <taxon>Labridae</taxon>
        <taxon>Labrus</taxon>
    </lineage>
</organism>
<evidence type="ECO:0000313" key="7">
    <source>
        <dbReference type="Proteomes" id="UP000261660"/>
    </source>
</evidence>
<dbReference type="PANTHER" id="PTHR11481:SF64">
    <property type="entry name" value="FC RECEPTOR-LIKE PROTEIN 4"/>
    <property type="match status" value="1"/>
</dbReference>
<feature type="domain" description="Ig-like" evidence="5">
    <location>
        <begin position="45"/>
        <end position="128"/>
    </location>
</feature>
<dbReference type="Gene3D" id="2.60.40.10">
    <property type="entry name" value="Immunoglobulins"/>
    <property type="match status" value="7"/>
</dbReference>
<dbReference type="InterPro" id="IPR003599">
    <property type="entry name" value="Ig_sub"/>
</dbReference>
<dbReference type="GO" id="GO:0004888">
    <property type="term" value="F:transmembrane signaling receptor activity"/>
    <property type="evidence" value="ECO:0007669"/>
    <property type="project" value="TreeGrafter"/>
</dbReference>
<evidence type="ECO:0000256" key="4">
    <source>
        <dbReference type="SAM" id="Phobius"/>
    </source>
</evidence>
<dbReference type="SMART" id="SM00409">
    <property type="entry name" value="IG"/>
    <property type="match status" value="6"/>
</dbReference>
<dbReference type="Proteomes" id="UP000261660">
    <property type="component" value="Unplaced"/>
</dbReference>
<feature type="domain" description="Ig-like" evidence="5">
    <location>
        <begin position="135"/>
        <end position="220"/>
    </location>
</feature>
<feature type="domain" description="Ig-like" evidence="5">
    <location>
        <begin position="409"/>
        <end position="490"/>
    </location>
</feature>
<keyword evidence="7" id="KW-1185">Reference proteome</keyword>
<keyword evidence="4" id="KW-0472">Membrane</keyword>
<dbReference type="InterPro" id="IPR036179">
    <property type="entry name" value="Ig-like_dom_sf"/>
</dbReference>
<evidence type="ECO:0000256" key="1">
    <source>
        <dbReference type="ARBA" id="ARBA00022729"/>
    </source>
</evidence>
<dbReference type="InterPro" id="IPR007110">
    <property type="entry name" value="Ig-like_dom"/>
</dbReference>
<dbReference type="GeneTree" id="ENSGT00940000162700"/>
<dbReference type="SUPFAM" id="SSF48726">
    <property type="entry name" value="Immunoglobulin"/>
    <property type="match status" value="6"/>
</dbReference>
<dbReference type="AlphaFoldDB" id="A0A3Q3FQY2"/>
<accession>A0A3Q3FQY2</accession>
<feature type="domain" description="Ig-like" evidence="5">
    <location>
        <begin position="609"/>
        <end position="677"/>
    </location>
</feature>
<dbReference type="Ensembl" id="ENSLBET00000022466.1">
    <property type="protein sequence ID" value="ENSLBEP00000021323.1"/>
    <property type="gene ID" value="ENSLBEG00000016393.1"/>
</dbReference>
<feature type="domain" description="Ig-like" evidence="5">
    <location>
        <begin position="334"/>
        <end position="403"/>
    </location>
</feature>
<evidence type="ECO:0000259" key="5">
    <source>
        <dbReference type="PROSITE" id="PS50835"/>
    </source>
</evidence>
<reference evidence="6" key="1">
    <citation type="submission" date="2025-08" db="UniProtKB">
        <authorList>
            <consortium name="Ensembl"/>
        </authorList>
    </citation>
    <scope>IDENTIFICATION</scope>
</reference>
<reference evidence="6" key="2">
    <citation type="submission" date="2025-09" db="UniProtKB">
        <authorList>
            <consortium name="Ensembl"/>
        </authorList>
    </citation>
    <scope>IDENTIFICATION</scope>
</reference>
<dbReference type="InterPro" id="IPR013783">
    <property type="entry name" value="Ig-like_fold"/>
</dbReference>
<evidence type="ECO:0000256" key="2">
    <source>
        <dbReference type="ARBA" id="ARBA00023157"/>
    </source>
</evidence>
<keyword evidence="2" id="KW-1015">Disulfide bond</keyword>
<keyword evidence="1" id="KW-0732">Signal</keyword>
<name>A0A3Q3FQY2_9LABR</name>
<dbReference type="GO" id="GO:0007166">
    <property type="term" value="P:cell surface receptor signaling pathway"/>
    <property type="evidence" value="ECO:0007669"/>
    <property type="project" value="TreeGrafter"/>
</dbReference>
<feature type="domain" description="Ig-like" evidence="5">
    <location>
        <begin position="226"/>
        <end position="307"/>
    </location>
</feature>
<feature type="transmembrane region" description="Helical" evidence="4">
    <location>
        <begin position="689"/>
        <end position="712"/>
    </location>
</feature>
<dbReference type="InterPro" id="IPR003598">
    <property type="entry name" value="Ig_sub2"/>
</dbReference>
<dbReference type="Pfam" id="PF13895">
    <property type="entry name" value="Ig_2"/>
    <property type="match status" value="1"/>
</dbReference>
<dbReference type="PROSITE" id="PS50835">
    <property type="entry name" value="IG_LIKE"/>
    <property type="match status" value="6"/>
</dbReference>
<dbReference type="SMART" id="SM00408">
    <property type="entry name" value="IGc2"/>
    <property type="match status" value="3"/>
</dbReference>
<evidence type="ECO:0000256" key="3">
    <source>
        <dbReference type="SAM" id="MobiDB-lite"/>
    </source>
</evidence>
<dbReference type="GO" id="GO:0009897">
    <property type="term" value="C:external side of plasma membrane"/>
    <property type="evidence" value="ECO:0007669"/>
    <property type="project" value="TreeGrafter"/>
</dbReference>
<keyword evidence="4" id="KW-0812">Transmembrane</keyword>
<dbReference type="InParanoid" id="A0A3Q3FQY2"/>
<proteinExistence type="predicted"/>
<dbReference type="GO" id="GO:0006955">
    <property type="term" value="P:immune response"/>
    <property type="evidence" value="ECO:0007669"/>
    <property type="project" value="TreeGrafter"/>
</dbReference>
<dbReference type="InterPro" id="IPR050488">
    <property type="entry name" value="Ig_Fc_receptor"/>
</dbReference>
<dbReference type="PANTHER" id="PTHR11481">
    <property type="entry name" value="IMMUNOGLOBULIN FC RECEPTOR"/>
    <property type="match status" value="1"/>
</dbReference>